<dbReference type="InterPro" id="IPR028098">
    <property type="entry name" value="Glyco_trans_4-like_N"/>
</dbReference>
<feature type="domain" description="Glycosyltransferase subfamily 4-like N-terminal" evidence="3">
    <location>
        <begin position="18"/>
        <end position="178"/>
    </location>
</feature>
<evidence type="ECO:0000313" key="4">
    <source>
        <dbReference type="EMBL" id="KXZ20175.1"/>
    </source>
</evidence>
<dbReference type="Pfam" id="PF13579">
    <property type="entry name" value="Glyco_trans_4_4"/>
    <property type="match status" value="1"/>
</dbReference>
<evidence type="ECO:0000256" key="1">
    <source>
        <dbReference type="ARBA" id="ARBA00009481"/>
    </source>
</evidence>
<dbReference type="Proteomes" id="UP000075430">
    <property type="component" value="Unassembled WGS sequence"/>
</dbReference>
<dbReference type="PANTHER" id="PTHR45947">
    <property type="entry name" value="SULFOQUINOVOSYL TRANSFERASE SQD2"/>
    <property type="match status" value="1"/>
</dbReference>
<keyword evidence="4" id="KW-0808">Transferase</keyword>
<accession>A0A150F799</accession>
<dbReference type="STRING" id="1793963.AXI58_15355"/>
<dbReference type="OrthoDB" id="9804196at2"/>
<proteinExistence type="inferred from homology"/>
<protein>
    <submittedName>
        <fullName evidence="4">Glycosyl transferase</fullName>
    </submittedName>
</protein>
<evidence type="ECO:0000259" key="3">
    <source>
        <dbReference type="Pfam" id="PF13579"/>
    </source>
</evidence>
<gene>
    <name evidence="4" type="ORF">AXI58_15355</name>
</gene>
<comment type="similarity">
    <text evidence="1">Belongs to the glycosyltransferase group 1 family. Glycosyltransferase 4 subfamily.</text>
</comment>
<evidence type="ECO:0000313" key="5">
    <source>
        <dbReference type="Proteomes" id="UP000075430"/>
    </source>
</evidence>
<dbReference type="GO" id="GO:0016757">
    <property type="term" value="F:glycosyltransferase activity"/>
    <property type="evidence" value="ECO:0007669"/>
    <property type="project" value="InterPro"/>
</dbReference>
<dbReference type="AlphaFoldDB" id="A0A150F799"/>
<dbReference type="Gene3D" id="3.40.50.2000">
    <property type="entry name" value="Glycogen Phosphorylase B"/>
    <property type="match status" value="2"/>
</dbReference>
<keyword evidence="5" id="KW-1185">Reference proteome</keyword>
<dbReference type="RefSeq" id="WP_061521660.1">
    <property type="nucleotide sequence ID" value="NZ_JARLZY010000011.1"/>
</dbReference>
<dbReference type="InterPro" id="IPR050194">
    <property type="entry name" value="Glycosyltransferase_grp1"/>
</dbReference>
<evidence type="ECO:0000259" key="2">
    <source>
        <dbReference type="Pfam" id="PF00534"/>
    </source>
</evidence>
<dbReference type="InterPro" id="IPR001296">
    <property type="entry name" value="Glyco_trans_1"/>
</dbReference>
<dbReference type="CDD" id="cd03812">
    <property type="entry name" value="GT4_CapH-like"/>
    <property type="match status" value="1"/>
</dbReference>
<feature type="domain" description="Glycosyl transferase family 1" evidence="2">
    <location>
        <begin position="193"/>
        <end position="309"/>
    </location>
</feature>
<organism evidence="4 5">
    <name type="scientific">Bacillus nakamurai</name>
    <dbReference type="NCBI Taxonomy" id="1793963"/>
    <lineage>
        <taxon>Bacteria</taxon>
        <taxon>Bacillati</taxon>
        <taxon>Bacillota</taxon>
        <taxon>Bacilli</taxon>
        <taxon>Bacillales</taxon>
        <taxon>Bacillaceae</taxon>
        <taxon>Bacillus</taxon>
    </lineage>
</organism>
<dbReference type="Pfam" id="PF00534">
    <property type="entry name" value="Glycos_transf_1"/>
    <property type="match status" value="1"/>
</dbReference>
<dbReference type="PANTHER" id="PTHR45947:SF3">
    <property type="entry name" value="SULFOQUINOVOSYL TRANSFERASE SQD2"/>
    <property type="match status" value="1"/>
</dbReference>
<reference evidence="5" key="1">
    <citation type="submission" date="2016-02" db="EMBL/GenBank/DDBJ databases">
        <authorList>
            <person name="Dunlap C."/>
        </authorList>
    </citation>
    <scope>NUCLEOTIDE SEQUENCE [LARGE SCALE GENOMIC DNA]</scope>
    <source>
        <strain evidence="5">NRRL B-41092</strain>
    </source>
</reference>
<dbReference type="SUPFAM" id="SSF53756">
    <property type="entry name" value="UDP-Glycosyltransferase/glycogen phosphorylase"/>
    <property type="match status" value="1"/>
</dbReference>
<comment type="caution">
    <text evidence="4">The sequence shown here is derived from an EMBL/GenBank/DDBJ whole genome shotgun (WGS) entry which is preliminary data.</text>
</comment>
<sequence length="382" mass="42373">MNNGTQRVLHIFSGMNRGGAETMLMNLYRKMDRTQVQFDFLTHRNDPCAYDEEILSLGGRLFYVPSIGRTNPIAFVRNVKQIIQEKGPFAAVHAHTDFQTGFIALAARLADVPVRICHSHSTSWRARSSFLGRMQLFVFRRLITSCATTLCACGEDAGRFLFGEAKLKQKAVHLVPNGIDLDLFSGDKTGAEHEKRKRGIAADRLIIGHIGRFTEEKNHVFLLRLAAYMKERGTDFQLVLAGDGPLRPQIEEMAENLGLGDNVLFAGIEERVHELMKAIDVFVMPSLYEGLPVVLVEAQASGLPCVISEGITEEADAGLGLIKRLSIGEPPEEWAAAVLQAAAEQRPDKGHIRRILGRLGYDAKENVGVVMKLYNMNCEKGQ</sequence>
<dbReference type="EMBL" id="LSBA01000014">
    <property type="protein sequence ID" value="KXZ20175.1"/>
    <property type="molecule type" value="Genomic_DNA"/>
</dbReference>
<name>A0A150F799_9BACI</name>